<name>A0A5B7EAN1_PORTR</name>
<comment type="caution">
    <text evidence="1">The sequence shown here is derived from an EMBL/GenBank/DDBJ whole genome shotgun (WGS) entry which is preliminary data.</text>
</comment>
<evidence type="ECO:0000313" key="2">
    <source>
        <dbReference type="Proteomes" id="UP000324222"/>
    </source>
</evidence>
<keyword evidence="2" id="KW-1185">Reference proteome</keyword>
<dbReference type="AlphaFoldDB" id="A0A5B7EAN1"/>
<gene>
    <name evidence="1" type="ORF">E2C01_023669</name>
</gene>
<evidence type="ECO:0000313" key="1">
    <source>
        <dbReference type="EMBL" id="MPC30405.1"/>
    </source>
</evidence>
<reference evidence="1 2" key="1">
    <citation type="submission" date="2019-05" db="EMBL/GenBank/DDBJ databases">
        <title>Another draft genome of Portunus trituberculatus and its Hox gene families provides insights of decapod evolution.</title>
        <authorList>
            <person name="Jeong J.-H."/>
            <person name="Song I."/>
            <person name="Kim S."/>
            <person name="Choi T."/>
            <person name="Kim D."/>
            <person name="Ryu S."/>
            <person name="Kim W."/>
        </authorList>
    </citation>
    <scope>NUCLEOTIDE SEQUENCE [LARGE SCALE GENOMIC DNA]</scope>
    <source>
        <tissue evidence="1">Muscle</tissue>
    </source>
</reference>
<organism evidence="1 2">
    <name type="scientific">Portunus trituberculatus</name>
    <name type="common">Swimming crab</name>
    <name type="synonym">Neptunus trituberculatus</name>
    <dbReference type="NCBI Taxonomy" id="210409"/>
    <lineage>
        <taxon>Eukaryota</taxon>
        <taxon>Metazoa</taxon>
        <taxon>Ecdysozoa</taxon>
        <taxon>Arthropoda</taxon>
        <taxon>Crustacea</taxon>
        <taxon>Multicrustacea</taxon>
        <taxon>Malacostraca</taxon>
        <taxon>Eumalacostraca</taxon>
        <taxon>Eucarida</taxon>
        <taxon>Decapoda</taxon>
        <taxon>Pleocyemata</taxon>
        <taxon>Brachyura</taxon>
        <taxon>Eubrachyura</taxon>
        <taxon>Portunoidea</taxon>
        <taxon>Portunidae</taxon>
        <taxon>Portuninae</taxon>
        <taxon>Portunus</taxon>
    </lineage>
</organism>
<sequence length="62" mass="6624">MLSRGYEGRGAGWVTGGNKGITAFVTIVRSVVSVVFVHLEDVLQVHLQSAGHTRPATETDTD</sequence>
<accession>A0A5B7EAN1</accession>
<protein>
    <submittedName>
        <fullName evidence="1">Uncharacterized protein</fullName>
    </submittedName>
</protein>
<proteinExistence type="predicted"/>
<dbReference type="Proteomes" id="UP000324222">
    <property type="component" value="Unassembled WGS sequence"/>
</dbReference>
<dbReference type="EMBL" id="VSRR010002247">
    <property type="protein sequence ID" value="MPC30405.1"/>
    <property type="molecule type" value="Genomic_DNA"/>
</dbReference>